<dbReference type="AlphaFoldDB" id="A0A3G9IGM0"/>
<dbReference type="Proteomes" id="UP000271573">
    <property type="component" value="Chromosome"/>
</dbReference>
<name>A0A3G9IGM0_9ACTN</name>
<reference evidence="2 3" key="1">
    <citation type="submission" date="2018-11" db="EMBL/GenBank/DDBJ databases">
        <title>Complete genome sequence of Nocardioides baekrokdamisoli strain KCTC 39748.</title>
        <authorList>
            <person name="Kang S.W."/>
            <person name="Lee K.C."/>
            <person name="Kim K.K."/>
            <person name="Kim J.S."/>
            <person name="Kim D.S."/>
            <person name="Ko S.H."/>
            <person name="Yang S.H."/>
            <person name="Shin Y.K."/>
            <person name="Lee J.S."/>
        </authorList>
    </citation>
    <scope>NUCLEOTIDE SEQUENCE [LARGE SCALE GENOMIC DNA]</scope>
    <source>
        <strain evidence="2 3">KCTC 39748</strain>
    </source>
</reference>
<dbReference type="RefSeq" id="WP_125568659.1">
    <property type="nucleotide sequence ID" value="NZ_AP019307.1"/>
</dbReference>
<evidence type="ECO:0000313" key="2">
    <source>
        <dbReference type="EMBL" id="BBH17476.1"/>
    </source>
</evidence>
<evidence type="ECO:0000313" key="3">
    <source>
        <dbReference type="Proteomes" id="UP000271573"/>
    </source>
</evidence>
<dbReference type="KEGG" id="nbe:Back2_17630"/>
<feature type="transmembrane region" description="Helical" evidence="1">
    <location>
        <begin position="7"/>
        <end position="25"/>
    </location>
</feature>
<keyword evidence="1" id="KW-0812">Transmembrane</keyword>
<keyword evidence="3" id="KW-1185">Reference proteome</keyword>
<protein>
    <submittedName>
        <fullName evidence="2">Uncharacterized protein</fullName>
    </submittedName>
</protein>
<keyword evidence="1" id="KW-0472">Membrane</keyword>
<organism evidence="2 3">
    <name type="scientific">Nocardioides baekrokdamisoli</name>
    <dbReference type="NCBI Taxonomy" id="1804624"/>
    <lineage>
        <taxon>Bacteria</taxon>
        <taxon>Bacillati</taxon>
        <taxon>Actinomycetota</taxon>
        <taxon>Actinomycetes</taxon>
        <taxon>Propionibacteriales</taxon>
        <taxon>Nocardioidaceae</taxon>
        <taxon>Nocardioides</taxon>
    </lineage>
</organism>
<accession>A0A3G9IGM0</accession>
<gene>
    <name evidence="2" type="ORF">Back2_17630</name>
</gene>
<proteinExistence type="predicted"/>
<evidence type="ECO:0000256" key="1">
    <source>
        <dbReference type="SAM" id="Phobius"/>
    </source>
</evidence>
<dbReference type="EMBL" id="AP019307">
    <property type="protein sequence ID" value="BBH17476.1"/>
    <property type="molecule type" value="Genomic_DNA"/>
</dbReference>
<sequence>MSDAAHSILWTAGIILFVILAIWLGDNVNVSPGGIVRQQPKEPRPLLWCDPATGNVYQRDDAGTWTLADAGARRSAGRPDPTGQMASQADDAATFPYLWDEALPSLVARESGAA</sequence>
<keyword evidence="1" id="KW-1133">Transmembrane helix</keyword>